<evidence type="ECO:0000256" key="1">
    <source>
        <dbReference type="SAM" id="MobiDB-lite"/>
    </source>
</evidence>
<dbReference type="EMBL" id="JARK01000092">
    <property type="protein sequence ID" value="EYC43486.1"/>
    <property type="molecule type" value="Genomic_DNA"/>
</dbReference>
<accession>A0A016WV62</accession>
<organism evidence="3 4">
    <name type="scientific">Ancylostoma ceylanicum</name>
    <dbReference type="NCBI Taxonomy" id="53326"/>
    <lineage>
        <taxon>Eukaryota</taxon>
        <taxon>Metazoa</taxon>
        <taxon>Ecdysozoa</taxon>
        <taxon>Nematoda</taxon>
        <taxon>Chromadorea</taxon>
        <taxon>Rhabditida</taxon>
        <taxon>Rhabditina</taxon>
        <taxon>Rhabditomorpha</taxon>
        <taxon>Strongyloidea</taxon>
        <taxon>Ancylostomatidae</taxon>
        <taxon>Ancylostomatinae</taxon>
        <taxon>Ancylostoma</taxon>
    </lineage>
</organism>
<feature type="region of interest" description="Disordered" evidence="1">
    <location>
        <begin position="54"/>
        <end position="82"/>
    </location>
</feature>
<keyword evidence="4" id="KW-1185">Reference proteome</keyword>
<comment type="caution">
    <text evidence="3">The sequence shown here is derived from an EMBL/GenBank/DDBJ whole genome shotgun (WGS) entry which is preliminary data.</text>
</comment>
<feature type="transmembrane region" description="Helical" evidence="2">
    <location>
        <begin position="20"/>
        <end position="43"/>
    </location>
</feature>
<proteinExistence type="predicted"/>
<keyword evidence="2" id="KW-0812">Transmembrane</keyword>
<feature type="compositionally biased region" description="Polar residues" evidence="1">
    <location>
        <begin position="64"/>
        <end position="82"/>
    </location>
</feature>
<reference evidence="4" key="1">
    <citation type="journal article" date="2015" name="Nat. Genet.">
        <title>The genome and transcriptome of the zoonotic hookworm Ancylostoma ceylanicum identify infection-specific gene families.</title>
        <authorList>
            <person name="Schwarz E.M."/>
            <person name="Hu Y."/>
            <person name="Antoshechkin I."/>
            <person name="Miller M.M."/>
            <person name="Sternberg P.W."/>
            <person name="Aroian R.V."/>
        </authorList>
    </citation>
    <scope>NUCLEOTIDE SEQUENCE</scope>
    <source>
        <strain evidence="4">HY135</strain>
    </source>
</reference>
<name>A0A016WV62_9BILA</name>
<keyword evidence="2" id="KW-1133">Transmembrane helix</keyword>
<keyword evidence="2" id="KW-0472">Membrane</keyword>
<dbReference type="Proteomes" id="UP000024635">
    <property type="component" value="Unassembled WGS sequence"/>
</dbReference>
<dbReference type="AlphaFoldDB" id="A0A016WV62"/>
<evidence type="ECO:0000313" key="3">
    <source>
        <dbReference type="EMBL" id="EYC43486.1"/>
    </source>
</evidence>
<evidence type="ECO:0000313" key="4">
    <source>
        <dbReference type="Proteomes" id="UP000024635"/>
    </source>
</evidence>
<protein>
    <submittedName>
        <fullName evidence="3">Uncharacterized protein</fullName>
    </submittedName>
</protein>
<sequence>MLNDSLRKKESTDRIQVLRLYVEALLCLSFYTVTRMLGFSILFRQSRKFSPRSEELKHRGYDNRAQSQYITQQANTTTQIDH</sequence>
<evidence type="ECO:0000256" key="2">
    <source>
        <dbReference type="SAM" id="Phobius"/>
    </source>
</evidence>
<gene>
    <name evidence="3" type="primary">Acey_s0492.g2421</name>
    <name evidence="3" type="ORF">Y032_0492g2421</name>
</gene>